<accession>A0A3S1HCB0</accession>
<evidence type="ECO:0000313" key="1">
    <source>
        <dbReference type="EMBL" id="RUS76426.1"/>
    </source>
</evidence>
<sequence length="198" mass="21928">MKKVGVGERVAVITGGNSGIGLTLAQRLVETYPNIRLCLACRNQERAFKAAESLKQLSSSADIQIVILDTSCMESVYSAAQEIKKMYSHIDLLYLNAGIMVVEGVDWNYVVTSLFSRRVFNMLATGEGALKHRDWVTDDGLQAVFQTNLFGHYVLVKELDSILGTSSNQDNSSQIIWTSSNAAQECHFIEDDFQHKTG</sequence>
<reference evidence="1 2" key="1">
    <citation type="submission" date="2019-01" db="EMBL/GenBank/DDBJ databases">
        <title>A draft genome assembly of the solar-powered sea slug Elysia chlorotica.</title>
        <authorList>
            <person name="Cai H."/>
            <person name="Li Q."/>
            <person name="Fang X."/>
            <person name="Li J."/>
            <person name="Curtis N.E."/>
            <person name="Altenburger A."/>
            <person name="Shibata T."/>
            <person name="Feng M."/>
            <person name="Maeda T."/>
            <person name="Schwartz J.A."/>
            <person name="Shigenobu S."/>
            <person name="Lundholm N."/>
            <person name="Nishiyama T."/>
            <person name="Yang H."/>
            <person name="Hasebe M."/>
            <person name="Li S."/>
            <person name="Pierce S.K."/>
            <person name="Wang J."/>
        </authorList>
    </citation>
    <scope>NUCLEOTIDE SEQUENCE [LARGE SCALE GENOMIC DNA]</scope>
    <source>
        <strain evidence="1">EC2010</strain>
        <tissue evidence="1">Whole organism of an adult</tissue>
    </source>
</reference>
<comment type="caution">
    <text evidence="1">The sequence shown here is derived from an EMBL/GenBank/DDBJ whole genome shotgun (WGS) entry which is preliminary data.</text>
</comment>
<evidence type="ECO:0000313" key="2">
    <source>
        <dbReference type="Proteomes" id="UP000271974"/>
    </source>
</evidence>
<dbReference type="GO" id="GO:0005789">
    <property type="term" value="C:endoplasmic reticulum membrane"/>
    <property type="evidence" value="ECO:0007669"/>
    <property type="project" value="TreeGrafter"/>
</dbReference>
<proteinExistence type="predicted"/>
<name>A0A3S1HCB0_ELYCH</name>
<dbReference type="EMBL" id="RQTK01000663">
    <property type="protein sequence ID" value="RUS76426.1"/>
    <property type="molecule type" value="Genomic_DNA"/>
</dbReference>
<dbReference type="AlphaFoldDB" id="A0A3S1HCB0"/>
<dbReference type="Gene3D" id="3.40.50.720">
    <property type="entry name" value="NAD(P)-binding Rossmann-like Domain"/>
    <property type="match status" value="1"/>
</dbReference>
<evidence type="ECO:0008006" key="3">
    <source>
        <dbReference type="Google" id="ProtNLM"/>
    </source>
</evidence>
<dbReference type="PRINTS" id="PR00081">
    <property type="entry name" value="GDHRDH"/>
</dbReference>
<dbReference type="STRING" id="188477.A0A3S1HCB0"/>
<dbReference type="GO" id="GO:0006695">
    <property type="term" value="P:cholesterol biosynthetic process"/>
    <property type="evidence" value="ECO:0007669"/>
    <property type="project" value="TreeGrafter"/>
</dbReference>
<dbReference type="InterPro" id="IPR052834">
    <property type="entry name" value="3KSR/17beta-HSD"/>
</dbReference>
<dbReference type="SUPFAM" id="SSF51735">
    <property type="entry name" value="NAD(P)-binding Rossmann-fold domains"/>
    <property type="match status" value="1"/>
</dbReference>
<dbReference type="InterPro" id="IPR002347">
    <property type="entry name" value="SDR_fam"/>
</dbReference>
<dbReference type="PANTHER" id="PTHR44442">
    <property type="entry name" value="3-KETO-STEROID REDUCTASE"/>
    <property type="match status" value="1"/>
</dbReference>
<dbReference type="GO" id="GO:0000253">
    <property type="term" value="F:3-beta-hydroxysteroid 3-dehydrogenase (NADP+) activity"/>
    <property type="evidence" value="ECO:0007669"/>
    <property type="project" value="TreeGrafter"/>
</dbReference>
<keyword evidence="2" id="KW-1185">Reference proteome</keyword>
<protein>
    <recommendedName>
        <fullName evidence="3">Ketoreductase (KR) domain-containing protein</fullName>
    </recommendedName>
</protein>
<dbReference type="OrthoDB" id="9989144at2759"/>
<dbReference type="InterPro" id="IPR036291">
    <property type="entry name" value="NAD(P)-bd_dom_sf"/>
</dbReference>
<feature type="non-terminal residue" evidence="1">
    <location>
        <position position="198"/>
    </location>
</feature>
<dbReference type="Pfam" id="PF00106">
    <property type="entry name" value="adh_short"/>
    <property type="match status" value="1"/>
</dbReference>
<gene>
    <name evidence="1" type="ORF">EGW08_015817</name>
</gene>
<organism evidence="1 2">
    <name type="scientific">Elysia chlorotica</name>
    <name type="common">Eastern emerald elysia</name>
    <name type="synonym">Sea slug</name>
    <dbReference type="NCBI Taxonomy" id="188477"/>
    <lineage>
        <taxon>Eukaryota</taxon>
        <taxon>Metazoa</taxon>
        <taxon>Spiralia</taxon>
        <taxon>Lophotrochozoa</taxon>
        <taxon>Mollusca</taxon>
        <taxon>Gastropoda</taxon>
        <taxon>Heterobranchia</taxon>
        <taxon>Euthyneura</taxon>
        <taxon>Panpulmonata</taxon>
        <taxon>Sacoglossa</taxon>
        <taxon>Placobranchoidea</taxon>
        <taxon>Plakobranchidae</taxon>
        <taxon>Elysia</taxon>
    </lineage>
</organism>
<dbReference type="Proteomes" id="UP000271974">
    <property type="component" value="Unassembled WGS sequence"/>
</dbReference>
<dbReference type="PANTHER" id="PTHR44442:SF1">
    <property type="entry name" value="3-KETO-STEROID REDUCTASE_17-BETA-HYDROXYSTEROID DEHYDROGENASE 7"/>
    <property type="match status" value="1"/>
</dbReference>